<evidence type="ECO:0000313" key="2">
    <source>
        <dbReference type="Proteomes" id="UP001233172"/>
    </source>
</evidence>
<dbReference type="AlphaFoldDB" id="A0AAD8BM62"/>
<dbReference type="EMBL" id="JASAOG010000059">
    <property type="protein sequence ID" value="KAK0056851.1"/>
    <property type="molecule type" value="Genomic_DNA"/>
</dbReference>
<reference evidence="1" key="2">
    <citation type="submission" date="2023-04" db="EMBL/GenBank/DDBJ databases">
        <authorList>
            <person name="Bu L."/>
            <person name="Lu L."/>
            <person name="Laidemitt M.R."/>
            <person name="Zhang S.M."/>
            <person name="Mutuku M."/>
            <person name="Mkoji G."/>
            <person name="Steinauer M."/>
            <person name="Loker E.S."/>
        </authorList>
    </citation>
    <scope>NUCLEOTIDE SEQUENCE</scope>
    <source>
        <strain evidence="1">KasaAsao</strain>
        <tissue evidence="1">Whole Snail</tissue>
    </source>
</reference>
<comment type="caution">
    <text evidence="1">The sequence shown here is derived from an EMBL/GenBank/DDBJ whole genome shotgun (WGS) entry which is preliminary data.</text>
</comment>
<reference evidence="1" key="1">
    <citation type="journal article" date="2023" name="PLoS Negl. Trop. Dis.">
        <title>A genome sequence for Biomphalaria pfeifferi, the major vector snail for the human-infecting parasite Schistosoma mansoni.</title>
        <authorList>
            <person name="Bu L."/>
            <person name="Lu L."/>
            <person name="Laidemitt M.R."/>
            <person name="Zhang S.M."/>
            <person name="Mutuku M."/>
            <person name="Mkoji G."/>
            <person name="Steinauer M."/>
            <person name="Loker E.S."/>
        </authorList>
    </citation>
    <scope>NUCLEOTIDE SEQUENCE</scope>
    <source>
        <strain evidence="1">KasaAsao</strain>
    </source>
</reference>
<gene>
    <name evidence="1" type="ORF">Bpfe_013789</name>
</gene>
<evidence type="ECO:0000313" key="1">
    <source>
        <dbReference type="EMBL" id="KAK0056851.1"/>
    </source>
</evidence>
<feature type="non-terminal residue" evidence="1">
    <location>
        <position position="1"/>
    </location>
</feature>
<keyword evidence="2" id="KW-1185">Reference proteome</keyword>
<protein>
    <submittedName>
        <fullName evidence="1">Uncharacterized protein</fullName>
    </submittedName>
</protein>
<dbReference type="Proteomes" id="UP001233172">
    <property type="component" value="Unassembled WGS sequence"/>
</dbReference>
<sequence>PQSAHMEIADRLLRRILDVTYETLQDLGASNEDLERVQQKRNYIQTCYFQAISCY</sequence>
<name>A0AAD8BM62_BIOPF</name>
<proteinExistence type="predicted"/>
<organism evidence="1 2">
    <name type="scientific">Biomphalaria pfeifferi</name>
    <name type="common">Bloodfluke planorb</name>
    <name type="synonym">Freshwater snail</name>
    <dbReference type="NCBI Taxonomy" id="112525"/>
    <lineage>
        <taxon>Eukaryota</taxon>
        <taxon>Metazoa</taxon>
        <taxon>Spiralia</taxon>
        <taxon>Lophotrochozoa</taxon>
        <taxon>Mollusca</taxon>
        <taxon>Gastropoda</taxon>
        <taxon>Heterobranchia</taxon>
        <taxon>Euthyneura</taxon>
        <taxon>Panpulmonata</taxon>
        <taxon>Hygrophila</taxon>
        <taxon>Lymnaeoidea</taxon>
        <taxon>Planorbidae</taxon>
        <taxon>Biomphalaria</taxon>
    </lineage>
</organism>
<accession>A0AAD8BM62</accession>